<gene>
    <name evidence="1" type="ORF">KDA27_23065</name>
</gene>
<protein>
    <submittedName>
        <fullName evidence="1">T9SS type A sorting domain-containing protein</fullName>
    </submittedName>
</protein>
<evidence type="ECO:0000313" key="1">
    <source>
        <dbReference type="EMBL" id="MCA9758692.1"/>
    </source>
</evidence>
<sequence length="199" mass="21016">TSWDPQPSWSITELHVDGDLVFVGGGYNTIAGVDRGCISAFDVTTGDLDPWDYDLSALGADDVYSFTVENGMVYVGGRFSSLGDEIQQCIAAVPAPSAPSAVPSAPNGLAASARFRLGSVSPQPATDHAWIQLELLGAETVSATLHDATGRRVREVLHGTLTAGEHSIDLPVVGLPRGLYFLRLQIGVAEARRKLVVIS</sequence>
<comment type="caution">
    <text evidence="1">The sequence shown here is derived from an EMBL/GenBank/DDBJ whole genome shotgun (WGS) entry which is preliminary data.</text>
</comment>
<dbReference type="NCBIfam" id="TIGR04183">
    <property type="entry name" value="Por_Secre_tail"/>
    <property type="match status" value="1"/>
</dbReference>
<proteinExistence type="predicted"/>
<accession>A0A956SFE8</accession>
<dbReference type="InterPro" id="IPR026444">
    <property type="entry name" value="Secre_tail"/>
</dbReference>
<reference evidence="1" key="2">
    <citation type="journal article" date="2021" name="Microbiome">
        <title>Successional dynamics and alternative stable states in a saline activated sludge microbial community over 9 years.</title>
        <authorList>
            <person name="Wang Y."/>
            <person name="Ye J."/>
            <person name="Ju F."/>
            <person name="Liu L."/>
            <person name="Boyd J.A."/>
            <person name="Deng Y."/>
            <person name="Parks D.H."/>
            <person name="Jiang X."/>
            <person name="Yin X."/>
            <person name="Woodcroft B.J."/>
            <person name="Tyson G.W."/>
            <person name="Hugenholtz P."/>
            <person name="Polz M.F."/>
            <person name="Zhang T."/>
        </authorList>
    </citation>
    <scope>NUCLEOTIDE SEQUENCE</scope>
    <source>
        <strain evidence="1">HKST-UBA02</strain>
    </source>
</reference>
<evidence type="ECO:0000313" key="2">
    <source>
        <dbReference type="Proteomes" id="UP000739538"/>
    </source>
</evidence>
<dbReference type="AlphaFoldDB" id="A0A956SFE8"/>
<organism evidence="1 2">
    <name type="scientific">Eiseniibacteriota bacterium</name>
    <dbReference type="NCBI Taxonomy" id="2212470"/>
    <lineage>
        <taxon>Bacteria</taxon>
        <taxon>Candidatus Eiseniibacteriota</taxon>
    </lineage>
</organism>
<reference evidence="1" key="1">
    <citation type="submission" date="2020-04" db="EMBL/GenBank/DDBJ databases">
        <authorList>
            <person name="Zhang T."/>
        </authorList>
    </citation>
    <scope>NUCLEOTIDE SEQUENCE</scope>
    <source>
        <strain evidence="1">HKST-UBA02</strain>
    </source>
</reference>
<feature type="non-terminal residue" evidence="1">
    <location>
        <position position="1"/>
    </location>
</feature>
<dbReference type="Proteomes" id="UP000739538">
    <property type="component" value="Unassembled WGS sequence"/>
</dbReference>
<dbReference type="EMBL" id="JAGQHS010000200">
    <property type="protein sequence ID" value="MCA9758692.1"/>
    <property type="molecule type" value="Genomic_DNA"/>
</dbReference>
<name>A0A956SFE8_UNCEI</name>